<feature type="domain" description="C-type lysozyme inhibitor" evidence="6">
    <location>
        <begin position="153"/>
        <end position="218"/>
    </location>
</feature>
<dbReference type="Proteomes" id="UP001526201">
    <property type="component" value="Unassembled WGS sequence"/>
</dbReference>
<sequence length="225" mass="24242">MNRTTNSLRGRTGLAVALLGGVLALSACGSDPAAEQTTATVAVTTTAVPTAAPAVNCAKADGDVETLICKNPELVSLDQQLASEFQHAVDEARDEPAATRAALQSAQENWKTSRDDCWKADDAHQCVLDAYRTRLVQLKIDDPDTARPETIDYRCPDPAKPFTARFYNQFDPPAAVLTWGSESAIVFAEQTGSGARYGSEGVEYWEHQGEVTVDFRGNKFVCSTP</sequence>
<dbReference type="Gene3D" id="2.40.128.200">
    <property type="match status" value="1"/>
</dbReference>
<gene>
    <name evidence="7" type="ORF">H7J73_12250</name>
</gene>
<dbReference type="Pfam" id="PF09864">
    <property type="entry name" value="MliC"/>
    <property type="match status" value="1"/>
</dbReference>
<feature type="chain" id="PRO_5045563360" evidence="5">
    <location>
        <begin position="30"/>
        <end position="225"/>
    </location>
</feature>
<dbReference type="SUPFAM" id="SSF141488">
    <property type="entry name" value="YdhA-like"/>
    <property type="match status" value="1"/>
</dbReference>
<feature type="signal peptide" evidence="5">
    <location>
        <begin position="1"/>
        <end position="29"/>
    </location>
</feature>
<keyword evidence="1 5" id="KW-0732">Signal</keyword>
<keyword evidence="2" id="KW-0472">Membrane</keyword>
<dbReference type="Gene3D" id="1.20.1270.180">
    <property type="match status" value="1"/>
</dbReference>
<dbReference type="PANTHER" id="PTHR37549">
    <property type="entry name" value="LIPOPROTEIN LPRI"/>
    <property type="match status" value="1"/>
</dbReference>
<proteinExistence type="predicted"/>
<accession>A0ABT3CBF3</accession>
<evidence type="ECO:0000259" key="6">
    <source>
        <dbReference type="Pfam" id="PF09864"/>
    </source>
</evidence>
<dbReference type="InterPro" id="IPR036328">
    <property type="entry name" value="MliC_sf"/>
</dbReference>
<evidence type="ECO:0000313" key="8">
    <source>
        <dbReference type="Proteomes" id="UP001526201"/>
    </source>
</evidence>
<evidence type="ECO:0000256" key="1">
    <source>
        <dbReference type="ARBA" id="ARBA00022729"/>
    </source>
</evidence>
<dbReference type="InterPro" id="IPR052755">
    <property type="entry name" value="Lysozyme_Inhibitor_LprI"/>
</dbReference>
<keyword evidence="4" id="KW-0449">Lipoprotein</keyword>
<evidence type="ECO:0000256" key="4">
    <source>
        <dbReference type="ARBA" id="ARBA00023288"/>
    </source>
</evidence>
<protein>
    <submittedName>
        <fullName evidence="7">MliC family protein</fullName>
    </submittedName>
</protein>
<reference evidence="7 8" key="1">
    <citation type="journal article" date="2022" name="BMC Genomics">
        <title>Comparative genome analysis of mycobacteria focusing on tRNA and non-coding RNA.</title>
        <authorList>
            <person name="Behra P.R.K."/>
            <person name="Pettersson B.M.F."/>
            <person name="Ramesh M."/>
            <person name="Das S."/>
            <person name="Dasgupta S."/>
            <person name="Kirsebom L.A."/>
        </authorList>
    </citation>
    <scope>NUCLEOTIDE SEQUENCE [LARGE SCALE GENOMIC DNA]</scope>
    <source>
        <strain evidence="7 8">DSM 44078</strain>
    </source>
</reference>
<dbReference type="EMBL" id="JACKTY010000028">
    <property type="protein sequence ID" value="MCV7226798.1"/>
    <property type="molecule type" value="Genomic_DNA"/>
</dbReference>
<comment type="caution">
    <text evidence="7">The sequence shown here is derived from an EMBL/GenBank/DDBJ whole genome shotgun (WGS) entry which is preliminary data.</text>
</comment>
<evidence type="ECO:0000256" key="3">
    <source>
        <dbReference type="ARBA" id="ARBA00023139"/>
    </source>
</evidence>
<evidence type="ECO:0000256" key="5">
    <source>
        <dbReference type="SAM" id="SignalP"/>
    </source>
</evidence>
<dbReference type="PROSITE" id="PS51257">
    <property type="entry name" value="PROKAR_LIPOPROTEIN"/>
    <property type="match status" value="1"/>
</dbReference>
<organism evidence="7 8">
    <name type="scientific">Mycolicibacterium komossense</name>
    <dbReference type="NCBI Taxonomy" id="1779"/>
    <lineage>
        <taxon>Bacteria</taxon>
        <taxon>Bacillati</taxon>
        <taxon>Actinomycetota</taxon>
        <taxon>Actinomycetes</taxon>
        <taxon>Mycobacteriales</taxon>
        <taxon>Mycobacteriaceae</taxon>
        <taxon>Mycolicibacterium</taxon>
    </lineage>
</organism>
<dbReference type="RefSeq" id="WP_264067673.1">
    <property type="nucleotide sequence ID" value="NZ_JACKTY010000028.1"/>
</dbReference>
<name>A0ABT3CBF3_9MYCO</name>
<keyword evidence="8" id="KW-1185">Reference proteome</keyword>
<keyword evidence="3" id="KW-0564">Palmitate</keyword>
<evidence type="ECO:0000256" key="2">
    <source>
        <dbReference type="ARBA" id="ARBA00023136"/>
    </source>
</evidence>
<dbReference type="PANTHER" id="PTHR37549:SF1">
    <property type="entry name" value="LIPOPROTEIN LPRI"/>
    <property type="match status" value="1"/>
</dbReference>
<evidence type="ECO:0000313" key="7">
    <source>
        <dbReference type="EMBL" id="MCV7226798.1"/>
    </source>
</evidence>
<dbReference type="InterPro" id="IPR018660">
    <property type="entry name" value="MliC"/>
</dbReference>